<accession>A0A5R9GE75</accession>
<dbReference type="InterPro" id="IPR008928">
    <property type="entry name" value="6-hairpin_glycosidase_sf"/>
</dbReference>
<dbReference type="OrthoDB" id="9761045at2"/>
<organism evidence="8 9">
    <name type="scientific">Paenibacillus antri</name>
    <dbReference type="NCBI Taxonomy" id="2582848"/>
    <lineage>
        <taxon>Bacteria</taxon>
        <taxon>Bacillati</taxon>
        <taxon>Bacillota</taxon>
        <taxon>Bacilli</taxon>
        <taxon>Bacillales</taxon>
        <taxon>Paenibacillaceae</taxon>
        <taxon>Paenibacillus</taxon>
    </lineage>
</organism>
<gene>
    <name evidence="8" type="ORF">FE782_14190</name>
</gene>
<dbReference type="Pfam" id="PF05592">
    <property type="entry name" value="Bac_rhamnosid"/>
    <property type="match status" value="1"/>
</dbReference>
<evidence type="ECO:0000256" key="3">
    <source>
        <dbReference type="ARBA" id="ARBA00022801"/>
    </source>
</evidence>
<dbReference type="PIRSF" id="PIRSF010631">
    <property type="entry name" value="A-rhamnsds"/>
    <property type="match status" value="1"/>
</dbReference>
<dbReference type="InterPro" id="IPR008902">
    <property type="entry name" value="Rhamnosid_concanavalin"/>
</dbReference>
<protein>
    <recommendedName>
        <fullName evidence="2">alpha-L-rhamnosidase</fullName>
        <ecNumber evidence="2">3.2.1.40</ecNumber>
    </recommendedName>
</protein>
<evidence type="ECO:0000259" key="4">
    <source>
        <dbReference type="Pfam" id="PF05592"/>
    </source>
</evidence>
<dbReference type="InterPro" id="IPR035396">
    <property type="entry name" value="Bac_rhamnosid6H"/>
</dbReference>
<evidence type="ECO:0000259" key="7">
    <source>
        <dbReference type="Pfam" id="PF17390"/>
    </source>
</evidence>
<feature type="domain" description="Alpha-L-rhamnosidase concanavalin-like" evidence="4">
    <location>
        <begin position="359"/>
        <end position="460"/>
    </location>
</feature>
<evidence type="ECO:0000313" key="9">
    <source>
        <dbReference type="Proteomes" id="UP000309676"/>
    </source>
</evidence>
<dbReference type="Gene3D" id="2.60.420.10">
    <property type="entry name" value="Maltose phosphorylase, domain 3"/>
    <property type="match status" value="1"/>
</dbReference>
<dbReference type="AlphaFoldDB" id="A0A5R9GE75"/>
<dbReference type="SUPFAM" id="SSF48208">
    <property type="entry name" value="Six-hairpin glycosidases"/>
    <property type="match status" value="1"/>
</dbReference>
<dbReference type="InterPro" id="IPR016007">
    <property type="entry name" value="Alpha_rhamnosid"/>
</dbReference>
<dbReference type="EC" id="3.2.1.40" evidence="2"/>
<comment type="catalytic activity">
    <reaction evidence="1">
        <text>Hydrolysis of terminal non-reducing alpha-L-rhamnose residues in alpha-L-rhamnosides.</text>
        <dbReference type="EC" id="3.2.1.40"/>
    </reaction>
</comment>
<dbReference type="Gene3D" id="2.60.120.260">
    <property type="entry name" value="Galactose-binding domain-like"/>
    <property type="match status" value="2"/>
</dbReference>
<dbReference type="PANTHER" id="PTHR33307">
    <property type="entry name" value="ALPHA-RHAMNOSIDASE (EUROFUNG)"/>
    <property type="match status" value="1"/>
</dbReference>
<keyword evidence="9" id="KW-1185">Reference proteome</keyword>
<reference evidence="8 9" key="1">
    <citation type="submission" date="2019-05" db="EMBL/GenBank/DDBJ databases">
        <authorList>
            <person name="Narsing Rao M.P."/>
            <person name="Li W.J."/>
        </authorList>
    </citation>
    <scope>NUCLEOTIDE SEQUENCE [LARGE SCALE GENOMIC DNA]</scope>
    <source>
        <strain evidence="8 9">SYSU_K30003</strain>
    </source>
</reference>
<dbReference type="InterPro" id="IPR012341">
    <property type="entry name" value="6hp_glycosidase-like_sf"/>
</dbReference>
<dbReference type="Pfam" id="PF25788">
    <property type="entry name" value="Ig_Rha78A_N"/>
    <property type="match status" value="1"/>
</dbReference>
<dbReference type="GO" id="GO:0030596">
    <property type="term" value="F:alpha-L-rhamnosidase activity"/>
    <property type="evidence" value="ECO:0007669"/>
    <property type="project" value="UniProtKB-EC"/>
</dbReference>
<dbReference type="Pfam" id="PF17390">
    <property type="entry name" value="Bac_rhamnosid_C"/>
    <property type="match status" value="1"/>
</dbReference>
<dbReference type="Proteomes" id="UP000309676">
    <property type="component" value="Unassembled WGS sequence"/>
</dbReference>
<comment type="caution">
    <text evidence="8">The sequence shown here is derived from an EMBL/GenBank/DDBJ whole genome shotgun (WGS) entry which is preliminary data.</text>
</comment>
<feature type="domain" description="Alpha-L-rhamnosidase C-terminal" evidence="7">
    <location>
        <begin position="816"/>
        <end position="883"/>
    </location>
</feature>
<evidence type="ECO:0000259" key="6">
    <source>
        <dbReference type="Pfam" id="PF17389"/>
    </source>
</evidence>
<dbReference type="InterPro" id="IPR013783">
    <property type="entry name" value="Ig-like_fold"/>
</dbReference>
<dbReference type="EMBL" id="VCIW01000008">
    <property type="protein sequence ID" value="TLS51648.1"/>
    <property type="molecule type" value="Genomic_DNA"/>
</dbReference>
<dbReference type="GO" id="GO:0005975">
    <property type="term" value="P:carbohydrate metabolic process"/>
    <property type="evidence" value="ECO:0007669"/>
    <property type="project" value="InterPro"/>
</dbReference>
<dbReference type="InterPro" id="IPR035398">
    <property type="entry name" value="Bac_rhamnosid_C"/>
</dbReference>
<feature type="domain" description="Bacterial alpha-L-rhamnosidase N-terminal" evidence="5">
    <location>
        <begin position="183"/>
        <end position="350"/>
    </location>
</feature>
<evidence type="ECO:0000259" key="5">
    <source>
        <dbReference type="Pfam" id="PF08531"/>
    </source>
</evidence>
<feature type="domain" description="Alpha-L-rhamnosidase six-hairpin glycosidase" evidence="6">
    <location>
        <begin position="466"/>
        <end position="811"/>
    </location>
</feature>
<dbReference type="Pfam" id="PF08531">
    <property type="entry name" value="Bac_rhamnosid_N"/>
    <property type="match status" value="1"/>
</dbReference>
<evidence type="ECO:0000313" key="8">
    <source>
        <dbReference type="EMBL" id="TLS51648.1"/>
    </source>
</evidence>
<dbReference type="Pfam" id="PF17389">
    <property type="entry name" value="Bac_rhamnosid6H"/>
    <property type="match status" value="1"/>
</dbReference>
<dbReference type="InterPro" id="IPR013737">
    <property type="entry name" value="Bac_rhamnosid_N"/>
</dbReference>
<dbReference type="PANTHER" id="PTHR33307:SF6">
    <property type="entry name" value="ALPHA-RHAMNOSIDASE (EUROFUNG)-RELATED"/>
    <property type="match status" value="1"/>
</dbReference>
<dbReference type="Gene3D" id="1.50.10.10">
    <property type="match status" value="1"/>
</dbReference>
<evidence type="ECO:0000256" key="1">
    <source>
        <dbReference type="ARBA" id="ARBA00001445"/>
    </source>
</evidence>
<dbReference type="Gene3D" id="2.60.40.10">
    <property type="entry name" value="Immunoglobulins"/>
    <property type="match status" value="1"/>
</dbReference>
<evidence type="ECO:0000256" key="2">
    <source>
        <dbReference type="ARBA" id="ARBA00012652"/>
    </source>
</evidence>
<keyword evidence="3" id="KW-0378">Hydrolase</keyword>
<name>A0A5R9GE75_9BACL</name>
<sequence length="939" mass="104811">MPDSPWKICTPSWRCSTKRRRKDEIPLVLQVIDCKTEYVRNPLGIDEARPRLFWRLAASERRARQGAYRVLVASSPERLAKDEGDLWDSGRVESDASVHVVYDGAPLRSEQRCYWKVRVWDRRGRESAWSEPAYWTMGLLTRAEWKAKLIGRKADAENVADVGAGAGLQPSPYFRKEVTTRGTVARATAYATALGVYELRVNGAPIGDKFAPGWTDYDKRLQVQTYDVTDSMRPGANAIGVILGDGWYSGTVGFLGRNVYGERPFFLLQLHIDYADGTRDVVVTDGGWKTARGPILYSDFIKGEAYDARLELTGWDAPGYDDAAWESPDIRPVYNGRLVSMLEPPVRATELLRPIGMRRTASGSVVFDMGQNMVGWTRLSVKGPRGAEVVVSHAEMLNPDGTLYLDNLRKAVQQERYILKGGEAEEVYEPRFTFHGFRYVELIGYPGEPTLDAIVGVVVHSDTPVAGRLETSDAMVNRLYSNIRWGQRGNFLSVPTDCPQRDERLGWTGDAQIFARTASYNMDVSTFFTKFMWDMIDCQQPSGAFTDVAPDAGWIRHKMWNARLNWFAPDNPGWGDAGVIIPWTLYLMYGDVRILETHYDAMTRWVDYLQANSDGLVRPGYANYGDWLSIDADTPNEVLATAYFAYSALLMSRIAGALGRSDDAARYEALHRDVAAAFRSAFVDAEGRIYGDTQTVYVLALQFGLLTEELRSRAIDRLAADIERRGSRLSTGFLGVGYLLPALTDAGRLDLAYALLQQETFPSWMYSIKHGATTIWERWDGWTEEKGFQTPSMNSFNHYSLGSVGEWMFRYMAGIEVDRASPGFRNVLIRPHPGGTLRWVRASYESLYGTIAVSWDVSEAGRLRLQVAIPANVMATVYVPASNVVVDGAWNAAEAAETSEHGWVYHGEEAGATVIRIGSGEYTFEGALQVVGASASVAK</sequence>
<proteinExistence type="predicted"/>